<dbReference type="RefSeq" id="WP_344601838.1">
    <property type="nucleotide sequence ID" value="NZ_BAAATK010000010.1"/>
</dbReference>
<dbReference type="PANTHER" id="PTHR47534:SF3">
    <property type="entry name" value="ALCOHOL DEHYDROGENASE-LIKE C-TERMINAL DOMAIN-CONTAINING PROTEIN"/>
    <property type="match status" value="1"/>
</dbReference>
<evidence type="ECO:0000313" key="2">
    <source>
        <dbReference type="EMBL" id="GAA2431739.1"/>
    </source>
</evidence>
<proteinExistence type="predicted"/>
<accession>A0ABN3JJI6</accession>
<dbReference type="Pfam" id="PF00106">
    <property type="entry name" value="adh_short"/>
    <property type="match status" value="1"/>
</dbReference>
<evidence type="ECO:0000256" key="1">
    <source>
        <dbReference type="ARBA" id="ARBA00023002"/>
    </source>
</evidence>
<dbReference type="SUPFAM" id="SSF51735">
    <property type="entry name" value="NAD(P)-binding Rossmann-fold domains"/>
    <property type="match status" value="1"/>
</dbReference>
<dbReference type="Gene3D" id="3.40.50.720">
    <property type="entry name" value="NAD(P)-binding Rossmann-like Domain"/>
    <property type="match status" value="1"/>
</dbReference>
<organism evidence="2 3">
    <name type="scientific">Streptomyces glaucus</name>
    <dbReference type="NCBI Taxonomy" id="284029"/>
    <lineage>
        <taxon>Bacteria</taxon>
        <taxon>Bacillati</taxon>
        <taxon>Actinomycetota</taxon>
        <taxon>Actinomycetes</taxon>
        <taxon>Kitasatosporales</taxon>
        <taxon>Streptomycetaceae</taxon>
        <taxon>Streptomyces</taxon>
    </lineage>
</organism>
<reference evidence="2 3" key="1">
    <citation type="journal article" date="2019" name="Int. J. Syst. Evol. Microbiol.">
        <title>The Global Catalogue of Microorganisms (GCM) 10K type strain sequencing project: providing services to taxonomists for standard genome sequencing and annotation.</title>
        <authorList>
            <consortium name="The Broad Institute Genomics Platform"/>
            <consortium name="The Broad Institute Genome Sequencing Center for Infectious Disease"/>
            <person name="Wu L."/>
            <person name="Ma J."/>
        </authorList>
    </citation>
    <scope>NUCLEOTIDE SEQUENCE [LARGE SCALE GENOMIC DNA]</scope>
    <source>
        <strain evidence="2 3">JCM 6922</strain>
    </source>
</reference>
<sequence>MKTVVISGGNDGIGRGLALARLARGDQVVVLGRGADKGRRFLAEAEARGARDRAHFVAADLSLVSENRRVVEELTGSFPALDALVLCARFFRSARFETAEGYESTFALEYLSRYVLSHGLTGALEKSESPVVVNVSGPGIPKPAIRWDDPHFRTGYSGIAAQRHAGTANDLLGVAYAARHGEGRTRYVLVNPGSTATSFAGEYDPVTKSQVEAIRRMGKPVEQAVAPIAEVIDAPPAEPLSAFAEGRRIGVDDPRLFDREAAARLAEFTERLLAR</sequence>
<protein>
    <recommendedName>
        <fullName evidence="4">Oxidoreductase</fullName>
    </recommendedName>
</protein>
<evidence type="ECO:0000313" key="3">
    <source>
        <dbReference type="Proteomes" id="UP001500460"/>
    </source>
</evidence>
<gene>
    <name evidence="2" type="ORF">GCM10010421_20380</name>
</gene>
<keyword evidence="3" id="KW-1185">Reference proteome</keyword>
<name>A0ABN3JJI6_9ACTN</name>
<dbReference type="InterPro" id="IPR052228">
    <property type="entry name" value="Sec_Metab_Biosynth_Oxidored"/>
</dbReference>
<keyword evidence="1" id="KW-0560">Oxidoreductase</keyword>
<dbReference type="EMBL" id="BAAATK010000010">
    <property type="protein sequence ID" value="GAA2431739.1"/>
    <property type="molecule type" value="Genomic_DNA"/>
</dbReference>
<dbReference type="InterPro" id="IPR036291">
    <property type="entry name" value="NAD(P)-bd_dom_sf"/>
</dbReference>
<evidence type="ECO:0008006" key="4">
    <source>
        <dbReference type="Google" id="ProtNLM"/>
    </source>
</evidence>
<dbReference type="PANTHER" id="PTHR47534">
    <property type="entry name" value="YALI0E05731P"/>
    <property type="match status" value="1"/>
</dbReference>
<dbReference type="InterPro" id="IPR002347">
    <property type="entry name" value="SDR_fam"/>
</dbReference>
<dbReference type="Proteomes" id="UP001500460">
    <property type="component" value="Unassembled WGS sequence"/>
</dbReference>
<comment type="caution">
    <text evidence="2">The sequence shown here is derived from an EMBL/GenBank/DDBJ whole genome shotgun (WGS) entry which is preliminary data.</text>
</comment>